<dbReference type="EMBL" id="SUVG01000003">
    <property type="protein sequence ID" value="MBE6421112.1"/>
    <property type="molecule type" value="Genomic_DNA"/>
</dbReference>
<evidence type="ECO:0000313" key="2">
    <source>
        <dbReference type="EMBL" id="MBE6421112.1"/>
    </source>
</evidence>
<comment type="caution">
    <text evidence="2">The sequence shown here is derived from an EMBL/GenBank/DDBJ whole genome shotgun (WGS) entry which is preliminary data.</text>
</comment>
<organism evidence="2 3">
    <name type="scientific">Candidatus Avelusimicrobium gallicola</name>
    <dbReference type="NCBI Taxonomy" id="2562704"/>
    <lineage>
        <taxon>Bacteria</taxon>
        <taxon>Pseudomonadati</taxon>
        <taxon>Elusimicrobiota</taxon>
        <taxon>Elusimicrobia</taxon>
        <taxon>Elusimicrobiales</taxon>
        <taxon>Elusimicrobiaceae</taxon>
        <taxon>Candidatus Avelusimicrobium</taxon>
    </lineage>
</organism>
<gene>
    <name evidence="2" type="ORF">E7027_03120</name>
</gene>
<evidence type="ECO:0000313" key="3">
    <source>
        <dbReference type="Proteomes" id="UP000725649"/>
    </source>
</evidence>
<sequence length="269" mass="30728">MHKQKQGKRLVVVGDVHGQFEPFVKILRHAGLIDEENNWLGTHDRLLQMGDIFDRGPFSRKVDDLLDNLQKQASMTDGEVIRLVGNHELELLLSNFIISGFNKEEAKFMRDKLSQQVLDGAWKAAYAYKGFLFTHAGVTRKLFKIFQMQLDEATETNVAVLINLIFKESIKHQFFKHPIFNISISRKGPDKFGGIFWEDLEDLVKSYPKSPLVQVVGHTQVDRIILDRSANIIPVDVGLHRKLQYLVITDDGVPHIVDVPEEKEKSSAE</sequence>
<protein>
    <recommendedName>
        <fullName evidence="1">Calcineurin-like phosphoesterase domain-containing protein</fullName>
    </recommendedName>
</protein>
<dbReference type="GO" id="GO:0016787">
    <property type="term" value="F:hydrolase activity"/>
    <property type="evidence" value="ECO:0007669"/>
    <property type="project" value="InterPro"/>
</dbReference>
<dbReference type="PANTHER" id="PTHR46546:SF4">
    <property type="entry name" value="SHEWANELLA-LIKE PROTEIN PHOSPHATASE 1"/>
    <property type="match status" value="1"/>
</dbReference>
<reference evidence="2" key="1">
    <citation type="submission" date="2019-04" db="EMBL/GenBank/DDBJ databases">
        <title>Evolution of Biomass-Degrading Anaerobic Consortia Revealed by Metagenomics.</title>
        <authorList>
            <person name="Peng X."/>
        </authorList>
    </citation>
    <scope>NUCLEOTIDE SEQUENCE</scope>
    <source>
        <strain evidence="2">SIG66</strain>
    </source>
</reference>
<dbReference type="AlphaFoldDB" id="A0A928DR31"/>
<name>A0A928DR31_9BACT</name>
<proteinExistence type="predicted"/>
<dbReference type="Pfam" id="PF00149">
    <property type="entry name" value="Metallophos"/>
    <property type="match status" value="1"/>
</dbReference>
<feature type="domain" description="Calcineurin-like phosphoesterase" evidence="1">
    <location>
        <begin position="9"/>
        <end position="168"/>
    </location>
</feature>
<evidence type="ECO:0000259" key="1">
    <source>
        <dbReference type="Pfam" id="PF00149"/>
    </source>
</evidence>
<accession>A0A928DR31</accession>
<dbReference type="InterPro" id="IPR004843">
    <property type="entry name" value="Calcineurin-like_PHP"/>
</dbReference>
<dbReference type="PANTHER" id="PTHR46546">
    <property type="entry name" value="SHEWANELLA-LIKE PROTEIN PHOSPHATASE 1"/>
    <property type="match status" value="1"/>
</dbReference>
<dbReference type="Proteomes" id="UP000725649">
    <property type="component" value="Unassembled WGS sequence"/>
</dbReference>
<dbReference type="InterPro" id="IPR029052">
    <property type="entry name" value="Metallo-depent_PP-like"/>
</dbReference>
<dbReference type="Gene3D" id="3.60.21.10">
    <property type="match status" value="1"/>
</dbReference>
<dbReference type="SUPFAM" id="SSF56300">
    <property type="entry name" value="Metallo-dependent phosphatases"/>
    <property type="match status" value="1"/>
</dbReference>